<sequence>KSSATSNVDSDDDIDRYFTLSDQQQDELIDNSNVQSRTVGPGQVSPRNYENLIHDYMHMGQIQLGFIVTKGLLEIDIISAKGLERVIDESHDNPNLTEVRNEDIPPDTYVKT</sequence>
<comment type="caution">
    <text evidence="2">The sequence shown here is derived from an EMBL/GenBank/DDBJ whole genome shotgun (WGS) entry which is preliminary data.</text>
</comment>
<organism evidence="2 3">
    <name type="scientific">Rotaria magnacalcarata</name>
    <dbReference type="NCBI Taxonomy" id="392030"/>
    <lineage>
        <taxon>Eukaryota</taxon>
        <taxon>Metazoa</taxon>
        <taxon>Spiralia</taxon>
        <taxon>Gnathifera</taxon>
        <taxon>Rotifera</taxon>
        <taxon>Eurotatoria</taxon>
        <taxon>Bdelloidea</taxon>
        <taxon>Philodinida</taxon>
        <taxon>Philodinidae</taxon>
        <taxon>Rotaria</taxon>
    </lineage>
</organism>
<evidence type="ECO:0000313" key="2">
    <source>
        <dbReference type="EMBL" id="CAF5034836.1"/>
    </source>
</evidence>
<reference evidence="2" key="1">
    <citation type="submission" date="2021-02" db="EMBL/GenBank/DDBJ databases">
        <authorList>
            <person name="Nowell W R."/>
        </authorList>
    </citation>
    <scope>NUCLEOTIDE SEQUENCE</scope>
</reference>
<accession>A0A8S3E5F5</accession>
<protein>
    <submittedName>
        <fullName evidence="2">Uncharacterized protein</fullName>
    </submittedName>
</protein>
<dbReference type="AlphaFoldDB" id="A0A8S3E5F5"/>
<proteinExistence type="predicted"/>
<dbReference type="Proteomes" id="UP000676336">
    <property type="component" value="Unassembled WGS sequence"/>
</dbReference>
<name>A0A8S3E5F5_9BILA</name>
<gene>
    <name evidence="2" type="ORF">SMN809_LOCUS58318</name>
</gene>
<feature type="region of interest" description="Disordered" evidence="1">
    <location>
        <begin position="90"/>
        <end position="112"/>
    </location>
</feature>
<feature type="non-terminal residue" evidence="2">
    <location>
        <position position="1"/>
    </location>
</feature>
<evidence type="ECO:0000313" key="3">
    <source>
        <dbReference type="Proteomes" id="UP000676336"/>
    </source>
</evidence>
<evidence type="ECO:0000256" key="1">
    <source>
        <dbReference type="SAM" id="MobiDB-lite"/>
    </source>
</evidence>
<dbReference type="EMBL" id="CAJOBI010218208">
    <property type="protein sequence ID" value="CAF5034836.1"/>
    <property type="molecule type" value="Genomic_DNA"/>
</dbReference>